<evidence type="ECO:0000313" key="2">
    <source>
        <dbReference type="EMBL" id="CAD7013219.1"/>
    </source>
</evidence>
<dbReference type="AlphaFoldDB" id="A0A811VG40"/>
<proteinExistence type="predicted"/>
<accession>A0A811VG40</accession>
<keyword evidence="1" id="KW-1133">Transmembrane helix</keyword>
<name>A0A811VG40_CERCA</name>
<keyword evidence="1" id="KW-0812">Transmembrane</keyword>
<comment type="caution">
    <text evidence="2">The sequence shown here is derived from an EMBL/GenBank/DDBJ whole genome shotgun (WGS) entry which is preliminary data.</text>
</comment>
<sequence length="99" mass="10642">MNKFSYISIAIVIISLIQCFVGCVPLNEANYLDLAAADGVVGHTNEGLRLPRQHYAQSFPGGYVAGGVYRIPGGVASYAHSAHGHPVPATLNYDYDLNY</sequence>
<evidence type="ECO:0000256" key="1">
    <source>
        <dbReference type="SAM" id="Phobius"/>
    </source>
</evidence>
<gene>
    <name evidence="2" type="ORF">CCAP1982_LOCUS21290</name>
</gene>
<dbReference type="Proteomes" id="UP000606786">
    <property type="component" value="Unassembled WGS sequence"/>
</dbReference>
<protein>
    <submittedName>
        <fullName evidence="2">(Mediterranean fruit fly) hypothetical protein</fullName>
    </submittedName>
</protein>
<reference evidence="2" key="1">
    <citation type="submission" date="2020-11" db="EMBL/GenBank/DDBJ databases">
        <authorList>
            <person name="Whitehead M."/>
        </authorList>
    </citation>
    <scope>NUCLEOTIDE SEQUENCE</scope>
    <source>
        <strain evidence="2">EGII</strain>
    </source>
</reference>
<dbReference type="EMBL" id="CAJHJT010000056">
    <property type="protein sequence ID" value="CAD7013219.1"/>
    <property type="molecule type" value="Genomic_DNA"/>
</dbReference>
<keyword evidence="1" id="KW-0472">Membrane</keyword>
<keyword evidence="3" id="KW-1185">Reference proteome</keyword>
<evidence type="ECO:0000313" key="3">
    <source>
        <dbReference type="Proteomes" id="UP000606786"/>
    </source>
</evidence>
<feature type="transmembrane region" description="Helical" evidence="1">
    <location>
        <begin position="6"/>
        <end position="26"/>
    </location>
</feature>
<organism evidence="2 3">
    <name type="scientific">Ceratitis capitata</name>
    <name type="common">Mediterranean fruit fly</name>
    <name type="synonym">Tephritis capitata</name>
    <dbReference type="NCBI Taxonomy" id="7213"/>
    <lineage>
        <taxon>Eukaryota</taxon>
        <taxon>Metazoa</taxon>
        <taxon>Ecdysozoa</taxon>
        <taxon>Arthropoda</taxon>
        <taxon>Hexapoda</taxon>
        <taxon>Insecta</taxon>
        <taxon>Pterygota</taxon>
        <taxon>Neoptera</taxon>
        <taxon>Endopterygota</taxon>
        <taxon>Diptera</taxon>
        <taxon>Brachycera</taxon>
        <taxon>Muscomorpha</taxon>
        <taxon>Tephritoidea</taxon>
        <taxon>Tephritidae</taxon>
        <taxon>Ceratitis</taxon>
        <taxon>Ceratitis</taxon>
    </lineage>
</organism>